<keyword evidence="2" id="KW-0732">Signal</keyword>
<feature type="signal peptide" evidence="2">
    <location>
        <begin position="1"/>
        <end position="22"/>
    </location>
</feature>
<reference evidence="3" key="1">
    <citation type="journal article" date="2023" name="Mol. Phylogenet. Evol.">
        <title>Genome-scale phylogeny and comparative genomics of the fungal order Sordariales.</title>
        <authorList>
            <person name="Hensen N."/>
            <person name="Bonometti L."/>
            <person name="Westerberg I."/>
            <person name="Brannstrom I.O."/>
            <person name="Guillou S."/>
            <person name="Cros-Aarteil S."/>
            <person name="Calhoun S."/>
            <person name="Haridas S."/>
            <person name="Kuo A."/>
            <person name="Mondo S."/>
            <person name="Pangilinan J."/>
            <person name="Riley R."/>
            <person name="LaButti K."/>
            <person name="Andreopoulos B."/>
            <person name="Lipzen A."/>
            <person name="Chen C."/>
            <person name="Yan M."/>
            <person name="Daum C."/>
            <person name="Ng V."/>
            <person name="Clum A."/>
            <person name="Steindorff A."/>
            <person name="Ohm R.A."/>
            <person name="Martin F."/>
            <person name="Silar P."/>
            <person name="Natvig D.O."/>
            <person name="Lalanne C."/>
            <person name="Gautier V."/>
            <person name="Ament-Velasquez S.L."/>
            <person name="Kruys A."/>
            <person name="Hutchinson M.I."/>
            <person name="Powell A.J."/>
            <person name="Barry K."/>
            <person name="Miller A.N."/>
            <person name="Grigoriev I.V."/>
            <person name="Debuchy R."/>
            <person name="Gladieux P."/>
            <person name="Hiltunen Thoren M."/>
            <person name="Johannesson H."/>
        </authorList>
    </citation>
    <scope>NUCLEOTIDE SEQUENCE</scope>
    <source>
        <strain evidence="3">PSN293</strain>
    </source>
</reference>
<dbReference type="Proteomes" id="UP001301769">
    <property type="component" value="Unassembled WGS sequence"/>
</dbReference>
<comment type="caution">
    <text evidence="3">The sequence shown here is derived from an EMBL/GenBank/DDBJ whole genome shotgun (WGS) entry which is preliminary data.</text>
</comment>
<gene>
    <name evidence="3" type="ORF">QBC37DRAFT_58730</name>
</gene>
<feature type="compositionally biased region" description="Gly residues" evidence="1">
    <location>
        <begin position="465"/>
        <end position="475"/>
    </location>
</feature>
<dbReference type="EMBL" id="MU858215">
    <property type="protein sequence ID" value="KAK4209117.1"/>
    <property type="molecule type" value="Genomic_DNA"/>
</dbReference>
<evidence type="ECO:0000256" key="1">
    <source>
        <dbReference type="SAM" id="MobiDB-lite"/>
    </source>
</evidence>
<sequence length="538" mass="56420">MRRHFLVLLGIILGLTIPQAVAWPRGPPLNSHHRARLPYHRGLSIRDNSTSPGQYRNGSLTKIEAGGDRHCPWCYSDILRVPNPPADFVRTCNLVVWRPIDDKSVTSEFIEVSVLSHDYKELRGIKVRVPWGNETIIDIGLVEPYKWGTGRIMVKPKKGVGATKGSVVTTMTSVAMEPATTIPPTTPLTSSSTLATRSSTVTTAATPIQMGTSESDIIVYDNSTATSYVTLSFTPGTKTETHSVATSSTTIAPRELAESGSFLAAIFETIPTDGTDIKTTLVLPASAETNLVTRIIHKQARGFLPRQNYYGDGWREGRDADATTATSTTNTPPPGPTPTTPTTPITSTTSSTTSIPTTTPPTGTPPTTLATTTSVSTTLSTAATTTTAPPPPTPTTTSTPTTSTTSILTTTPAAGPLPTTLATTSSTSTIVTTGGAPPNPPVVTTSTSTSSTVPATMTAVPGASGARGGGTGTGTGPSINDLEPPGFHYTAMNPINSHTLTFDLLPTDTIWQGPVESVGNAGRYVIYFANFPCMDPLP</sequence>
<protein>
    <submittedName>
        <fullName evidence="3">Uncharacterized protein</fullName>
    </submittedName>
</protein>
<feature type="region of interest" description="Disordered" evidence="1">
    <location>
        <begin position="306"/>
        <end position="481"/>
    </location>
</feature>
<organism evidence="3 4">
    <name type="scientific">Rhypophila decipiens</name>
    <dbReference type="NCBI Taxonomy" id="261697"/>
    <lineage>
        <taxon>Eukaryota</taxon>
        <taxon>Fungi</taxon>
        <taxon>Dikarya</taxon>
        <taxon>Ascomycota</taxon>
        <taxon>Pezizomycotina</taxon>
        <taxon>Sordariomycetes</taxon>
        <taxon>Sordariomycetidae</taxon>
        <taxon>Sordariales</taxon>
        <taxon>Naviculisporaceae</taxon>
        <taxon>Rhypophila</taxon>
    </lineage>
</organism>
<evidence type="ECO:0000313" key="4">
    <source>
        <dbReference type="Proteomes" id="UP001301769"/>
    </source>
</evidence>
<feature type="chain" id="PRO_5043039266" evidence="2">
    <location>
        <begin position="23"/>
        <end position="538"/>
    </location>
</feature>
<accession>A0AAN6Y2V1</accession>
<feature type="compositionally biased region" description="Low complexity" evidence="1">
    <location>
        <begin position="395"/>
        <end position="464"/>
    </location>
</feature>
<name>A0AAN6Y2V1_9PEZI</name>
<evidence type="ECO:0000256" key="2">
    <source>
        <dbReference type="SAM" id="SignalP"/>
    </source>
</evidence>
<dbReference type="AlphaFoldDB" id="A0AAN6Y2V1"/>
<feature type="compositionally biased region" description="Pro residues" evidence="1">
    <location>
        <begin position="331"/>
        <end position="341"/>
    </location>
</feature>
<reference evidence="3" key="2">
    <citation type="submission" date="2023-05" db="EMBL/GenBank/DDBJ databases">
        <authorList>
            <consortium name="Lawrence Berkeley National Laboratory"/>
            <person name="Steindorff A."/>
            <person name="Hensen N."/>
            <person name="Bonometti L."/>
            <person name="Westerberg I."/>
            <person name="Brannstrom I.O."/>
            <person name="Guillou S."/>
            <person name="Cros-Aarteil S."/>
            <person name="Calhoun S."/>
            <person name="Haridas S."/>
            <person name="Kuo A."/>
            <person name="Mondo S."/>
            <person name="Pangilinan J."/>
            <person name="Riley R."/>
            <person name="Labutti K."/>
            <person name="Andreopoulos B."/>
            <person name="Lipzen A."/>
            <person name="Chen C."/>
            <person name="Yanf M."/>
            <person name="Daum C."/>
            <person name="Ng V."/>
            <person name="Clum A."/>
            <person name="Ohm R."/>
            <person name="Martin F."/>
            <person name="Silar P."/>
            <person name="Natvig D."/>
            <person name="Lalanne C."/>
            <person name="Gautier V."/>
            <person name="Ament-Velasquez S.L."/>
            <person name="Kruys A."/>
            <person name="Hutchinson M.I."/>
            <person name="Powell A.J."/>
            <person name="Barry K."/>
            <person name="Miller A.N."/>
            <person name="Grigoriev I.V."/>
            <person name="Debuchy R."/>
            <person name="Gladieux P."/>
            <person name="Thoren M.H."/>
            <person name="Johannesson H."/>
        </authorList>
    </citation>
    <scope>NUCLEOTIDE SEQUENCE</scope>
    <source>
        <strain evidence="3">PSN293</strain>
    </source>
</reference>
<keyword evidence="4" id="KW-1185">Reference proteome</keyword>
<feature type="compositionally biased region" description="Low complexity" evidence="1">
    <location>
        <begin position="342"/>
        <end position="357"/>
    </location>
</feature>
<evidence type="ECO:0000313" key="3">
    <source>
        <dbReference type="EMBL" id="KAK4209117.1"/>
    </source>
</evidence>
<feature type="compositionally biased region" description="Low complexity" evidence="1">
    <location>
        <begin position="365"/>
        <end position="387"/>
    </location>
</feature>
<proteinExistence type="predicted"/>